<dbReference type="EMBL" id="JABFUD020000010">
    <property type="protein sequence ID" value="KAI5074735.1"/>
    <property type="molecule type" value="Genomic_DNA"/>
</dbReference>
<proteinExistence type="predicted"/>
<gene>
    <name evidence="1" type="ORF">GOP47_0010696</name>
</gene>
<evidence type="ECO:0000313" key="2">
    <source>
        <dbReference type="Proteomes" id="UP000886520"/>
    </source>
</evidence>
<comment type="caution">
    <text evidence="1">The sequence shown here is derived from an EMBL/GenBank/DDBJ whole genome shotgun (WGS) entry which is preliminary data.</text>
</comment>
<organism evidence="1 2">
    <name type="scientific">Adiantum capillus-veneris</name>
    <name type="common">Maidenhair fern</name>
    <dbReference type="NCBI Taxonomy" id="13818"/>
    <lineage>
        <taxon>Eukaryota</taxon>
        <taxon>Viridiplantae</taxon>
        <taxon>Streptophyta</taxon>
        <taxon>Embryophyta</taxon>
        <taxon>Tracheophyta</taxon>
        <taxon>Polypodiopsida</taxon>
        <taxon>Polypodiidae</taxon>
        <taxon>Polypodiales</taxon>
        <taxon>Pteridineae</taxon>
        <taxon>Pteridaceae</taxon>
        <taxon>Vittarioideae</taxon>
        <taxon>Adiantum</taxon>
    </lineage>
</organism>
<protein>
    <submittedName>
        <fullName evidence="1">Uncharacterized protein</fullName>
    </submittedName>
</protein>
<dbReference type="Proteomes" id="UP000886520">
    <property type="component" value="Chromosome 10"/>
</dbReference>
<reference evidence="1" key="1">
    <citation type="submission" date="2021-01" db="EMBL/GenBank/DDBJ databases">
        <title>Adiantum capillus-veneris genome.</title>
        <authorList>
            <person name="Fang Y."/>
            <person name="Liao Q."/>
        </authorList>
    </citation>
    <scope>NUCLEOTIDE SEQUENCE</scope>
    <source>
        <strain evidence="1">H3</strain>
        <tissue evidence="1">Leaf</tissue>
    </source>
</reference>
<accession>A0A9D4UVS5</accession>
<name>A0A9D4UVS5_ADICA</name>
<evidence type="ECO:0000313" key="1">
    <source>
        <dbReference type="EMBL" id="KAI5074735.1"/>
    </source>
</evidence>
<sequence length="132" mass="14592">MWVEILRKLQNRAPSSQEGHGSKGFACNASVECSLVRERYRARAVWVARGQASGGVGLFRALFHVDEDSRVLHRAAAGRHGQHALSPVAFAYTERGRADATTTRGRADAAWEPRCNNLFLSEAQREGVFLLN</sequence>
<dbReference type="AlphaFoldDB" id="A0A9D4UVS5"/>
<keyword evidence="2" id="KW-1185">Reference proteome</keyword>